<evidence type="ECO:0000256" key="2">
    <source>
        <dbReference type="ARBA" id="ARBA00005019"/>
    </source>
</evidence>
<dbReference type="UniPathway" id="UPA00253">
    <property type="reaction ID" value="UER00332"/>
</dbReference>
<dbReference type="EMBL" id="BMGZ01000002">
    <property type="protein sequence ID" value="GGH98528.1"/>
    <property type="molecule type" value="Genomic_DNA"/>
</dbReference>
<dbReference type="GO" id="GO:0004515">
    <property type="term" value="F:nicotinate-nucleotide adenylyltransferase activity"/>
    <property type="evidence" value="ECO:0007669"/>
    <property type="project" value="UniProtKB-UniRule"/>
</dbReference>
<proteinExistence type="inferred from homology"/>
<feature type="domain" description="Cytidyltransferase-like" evidence="12">
    <location>
        <begin position="15"/>
        <end position="177"/>
    </location>
</feature>
<dbReference type="PANTHER" id="PTHR39321:SF3">
    <property type="entry name" value="PHOSPHOPANTETHEINE ADENYLYLTRANSFERASE"/>
    <property type="match status" value="1"/>
</dbReference>
<comment type="similarity">
    <text evidence="3 11">Belongs to the NadD family.</text>
</comment>
<evidence type="ECO:0000259" key="12">
    <source>
        <dbReference type="Pfam" id="PF01467"/>
    </source>
</evidence>
<evidence type="ECO:0000256" key="9">
    <source>
        <dbReference type="ARBA" id="ARBA00023027"/>
    </source>
</evidence>
<sequence>MQKSHTLLNNLRIGVLGGSFNPPHAGHRQISLQGMRLMRLDFVIWLVTPGNPQKNSRDYADLTTRMAAAQACAAHPRILISDFESRNGLTYTAETLDMLTSKYASTRFVWMMGADNLNSFHTWRDWQRIAATMPIAVFNRPGNRIAPLTSPAGHALARFRVPVARAATLPDCEAPAWTYFPGTLNRESSTRLRQTQPDWAQTAEKA</sequence>
<reference evidence="13" key="3">
    <citation type="submission" date="2020-09" db="EMBL/GenBank/DDBJ databases">
        <authorList>
            <person name="Sun Q."/>
            <person name="Zhou Y."/>
        </authorList>
    </citation>
    <scope>NUCLEOTIDE SEQUENCE</scope>
    <source>
        <strain evidence="13">CGMCC 1.14984</strain>
    </source>
</reference>
<evidence type="ECO:0000256" key="4">
    <source>
        <dbReference type="ARBA" id="ARBA00022642"/>
    </source>
</evidence>
<dbReference type="Proteomes" id="UP000621856">
    <property type="component" value="Unassembled WGS sequence"/>
</dbReference>
<dbReference type="EMBL" id="VCJR02000002">
    <property type="protein sequence ID" value="NHK28455.1"/>
    <property type="molecule type" value="Genomic_DNA"/>
</dbReference>
<dbReference type="SUPFAM" id="SSF52374">
    <property type="entry name" value="Nucleotidylyl transferase"/>
    <property type="match status" value="1"/>
</dbReference>
<dbReference type="GO" id="GO:0005524">
    <property type="term" value="F:ATP binding"/>
    <property type="evidence" value="ECO:0007669"/>
    <property type="project" value="UniProtKB-KW"/>
</dbReference>
<dbReference type="AlphaFoldDB" id="A0A8J3A2P4"/>
<dbReference type="CDD" id="cd02165">
    <property type="entry name" value="NMNAT"/>
    <property type="match status" value="1"/>
</dbReference>
<evidence type="ECO:0000256" key="6">
    <source>
        <dbReference type="ARBA" id="ARBA00022695"/>
    </source>
</evidence>
<keyword evidence="4 11" id="KW-0662">Pyridine nucleotide biosynthesis</keyword>
<evidence type="ECO:0000256" key="5">
    <source>
        <dbReference type="ARBA" id="ARBA00022679"/>
    </source>
</evidence>
<keyword evidence="5 11" id="KW-0808">Transferase</keyword>
<accession>A0A8J3A2P4</accession>
<dbReference type="GO" id="GO:0009435">
    <property type="term" value="P:NAD+ biosynthetic process"/>
    <property type="evidence" value="ECO:0007669"/>
    <property type="project" value="UniProtKB-UniRule"/>
</dbReference>
<evidence type="ECO:0000313" key="14">
    <source>
        <dbReference type="EMBL" id="NHK28455.1"/>
    </source>
</evidence>
<evidence type="ECO:0000256" key="8">
    <source>
        <dbReference type="ARBA" id="ARBA00022840"/>
    </source>
</evidence>
<protein>
    <recommendedName>
        <fullName evidence="11">Probable nicotinate-nucleotide adenylyltransferase</fullName>
        <ecNumber evidence="11">2.7.7.18</ecNumber>
    </recommendedName>
    <alternativeName>
        <fullName evidence="11">Deamido-NAD(+) diphosphorylase</fullName>
    </alternativeName>
    <alternativeName>
        <fullName evidence="11">Deamido-NAD(+) pyrophosphorylase</fullName>
    </alternativeName>
    <alternativeName>
        <fullName evidence="11">Nicotinate mononucleotide adenylyltransferase</fullName>
        <shortName evidence="11">NaMN adenylyltransferase</shortName>
    </alternativeName>
</protein>
<reference evidence="13" key="1">
    <citation type="journal article" date="2014" name="Int. J. Syst. Evol. Microbiol.">
        <title>Complete genome sequence of Corynebacterium casei LMG S-19264T (=DSM 44701T), isolated from a smear-ripened cheese.</title>
        <authorList>
            <consortium name="US DOE Joint Genome Institute (JGI-PGF)"/>
            <person name="Walter F."/>
            <person name="Albersmeier A."/>
            <person name="Kalinowski J."/>
            <person name="Ruckert C."/>
        </authorList>
    </citation>
    <scope>NUCLEOTIDE SEQUENCE</scope>
    <source>
        <strain evidence="13">CGMCC 1.14984</strain>
    </source>
</reference>
<keyword evidence="16" id="KW-1185">Reference proteome</keyword>
<dbReference type="InterPro" id="IPR014729">
    <property type="entry name" value="Rossmann-like_a/b/a_fold"/>
</dbReference>
<keyword evidence="8 11" id="KW-0067">ATP-binding</keyword>
<evidence type="ECO:0000256" key="10">
    <source>
        <dbReference type="ARBA" id="ARBA00048721"/>
    </source>
</evidence>
<evidence type="ECO:0000256" key="1">
    <source>
        <dbReference type="ARBA" id="ARBA00002324"/>
    </source>
</evidence>
<dbReference type="InterPro" id="IPR004821">
    <property type="entry name" value="Cyt_trans-like"/>
</dbReference>
<dbReference type="EC" id="2.7.7.18" evidence="11"/>
<evidence type="ECO:0000313" key="15">
    <source>
        <dbReference type="Proteomes" id="UP000621856"/>
    </source>
</evidence>
<evidence type="ECO:0000313" key="13">
    <source>
        <dbReference type="EMBL" id="GGH98528.1"/>
    </source>
</evidence>
<keyword evidence="7 11" id="KW-0547">Nucleotide-binding</keyword>
<keyword evidence="9 11" id="KW-0520">NAD</keyword>
<comment type="function">
    <text evidence="1 11">Catalyzes the reversible adenylation of nicotinate mononucleotide (NaMN) to nicotinic acid adenine dinucleotide (NaAD).</text>
</comment>
<comment type="pathway">
    <text evidence="2 11">Cofactor biosynthesis; NAD(+) biosynthesis; deamido-NAD(+) from nicotinate D-ribonucleotide: step 1/1.</text>
</comment>
<comment type="catalytic activity">
    <reaction evidence="10 11">
        <text>nicotinate beta-D-ribonucleotide + ATP + H(+) = deamido-NAD(+) + diphosphate</text>
        <dbReference type="Rhea" id="RHEA:22860"/>
        <dbReference type="ChEBI" id="CHEBI:15378"/>
        <dbReference type="ChEBI" id="CHEBI:30616"/>
        <dbReference type="ChEBI" id="CHEBI:33019"/>
        <dbReference type="ChEBI" id="CHEBI:57502"/>
        <dbReference type="ChEBI" id="CHEBI:58437"/>
        <dbReference type="EC" id="2.7.7.18"/>
    </reaction>
</comment>
<dbReference type="InterPro" id="IPR005248">
    <property type="entry name" value="NadD/NMNAT"/>
</dbReference>
<gene>
    <name evidence="11 13" type="primary">nadD</name>
    <name evidence="14" type="ORF">FF098_011110</name>
    <name evidence="13" type="ORF">GCM10011355_22330</name>
</gene>
<evidence type="ECO:0000313" key="16">
    <source>
        <dbReference type="Proteomes" id="UP000818603"/>
    </source>
</evidence>
<reference evidence="14 16" key="2">
    <citation type="submission" date="2020-02" db="EMBL/GenBank/DDBJ databases">
        <title>Genome sequence of Parvularcula flava strain NH6-79.</title>
        <authorList>
            <person name="Abdul Karim M.H."/>
            <person name="Lam M.Q."/>
            <person name="Chen S.J."/>
            <person name="Yahya A."/>
            <person name="Shahir S."/>
            <person name="Shamsir M.S."/>
            <person name="Chong C.S."/>
        </authorList>
    </citation>
    <scope>NUCLEOTIDE SEQUENCE [LARGE SCALE GENOMIC DNA]</scope>
    <source>
        <strain evidence="14 16">NH6-79</strain>
    </source>
</reference>
<name>A0A8J3A2P4_9PROT</name>
<evidence type="ECO:0000256" key="3">
    <source>
        <dbReference type="ARBA" id="ARBA00009014"/>
    </source>
</evidence>
<dbReference type="NCBIfam" id="NF000843">
    <property type="entry name" value="PRK00071.2-2"/>
    <property type="match status" value="1"/>
</dbReference>
<evidence type="ECO:0000256" key="7">
    <source>
        <dbReference type="ARBA" id="ARBA00022741"/>
    </source>
</evidence>
<dbReference type="Proteomes" id="UP000818603">
    <property type="component" value="Unassembled WGS sequence"/>
</dbReference>
<evidence type="ECO:0000256" key="11">
    <source>
        <dbReference type="HAMAP-Rule" id="MF_00244"/>
    </source>
</evidence>
<dbReference type="Pfam" id="PF01467">
    <property type="entry name" value="CTP_transf_like"/>
    <property type="match status" value="1"/>
</dbReference>
<dbReference type="Gene3D" id="3.40.50.620">
    <property type="entry name" value="HUPs"/>
    <property type="match status" value="1"/>
</dbReference>
<dbReference type="PANTHER" id="PTHR39321">
    <property type="entry name" value="NICOTINATE-NUCLEOTIDE ADENYLYLTRANSFERASE-RELATED"/>
    <property type="match status" value="1"/>
</dbReference>
<dbReference type="HAMAP" id="MF_00244">
    <property type="entry name" value="NaMN_adenylyltr"/>
    <property type="match status" value="1"/>
</dbReference>
<keyword evidence="6 11" id="KW-0548">Nucleotidyltransferase</keyword>
<organism evidence="13 15">
    <name type="scientific">Aquisalinus luteolus</name>
    <dbReference type="NCBI Taxonomy" id="1566827"/>
    <lineage>
        <taxon>Bacteria</taxon>
        <taxon>Pseudomonadati</taxon>
        <taxon>Pseudomonadota</taxon>
        <taxon>Alphaproteobacteria</taxon>
        <taxon>Parvularculales</taxon>
        <taxon>Parvularculaceae</taxon>
        <taxon>Aquisalinus</taxon>
    </lineage>
</organism>
<comment type="caution">
    <text evidence="13">The sequence shown here is derived from an EMBL/GenBank/DDBJ whole genome shotgun (WGS) entry which is preliminary data.</text>
</comment>